<sequence>MLALNLYFKFLQAVAHFDPDAVFVQKGKRAIYGRDALKKEHDGFKEKTGDRKSKITNDEYAISGDFAIVTANYEIETEKVGELKGTLMQIWRKTDDKWLILHEEFVMDLDFSS</sequence>
<gene>
    <name evidence="2" type="ORF">SVUK_LOCUS10227</name>
</gene>
<dbReference type="Pfam" id="PF14534">
    <property type="entry name" value="DUF4440"/>
    <property type="match status" value="1"/>
</dbReference>
<reference evidence="2 3" key="1">
    <citation type="submission" date="2018-11" db="EMBL/GenBank/DDBJ databases">
        <authorList>
            <consortium name="Pathogen Informatics"/>
        </authorList>
    </citation>
    <scope>NUCLEOTIDE SEQUENCE [LARGE SCALE GENOMIC DNA]</scope>
</reference>
<dbReference type="SUPFAM" id="SSF54427">
    <property type="entry name" value="NTF2-like"/>
    <property type="match status" value="1"/>
</dbReference>
<protein>
    <recommendedName>
        <fullName evidence="1">DUF4440 domain-containing protein</fullName>
    </recommendedName>
</protein>
<proteinExistence type="predicted"/>
<dbReference type="InterPro" id="IPR027843">
    <property type="entry name" value="DUF4440"/>
</dbReference>
<name>A0A3P7J5Z5_STRVU</name>
<dbReference type="Proteomes" id="UP000270094">
    <property type="component" value="Unassembled WGS sequence"/>
</dbReference>
<dbReference type="EMBL" id="UYYB01095070">
    <property type="protein sequence ID" value="VDM75229.1"/>
    <property type="molecule type" value="Genomic_DNA"/>
</dbReference>
<accession>A0A3P7J5Z5</accession>
<dbReference type="AlphaFoldDB" id="A0A3P7J5Z5"/>
<evidence type="ECO:0000313" key="3">
    <source>
        <dbReference type="Proteomes" id="UP000270094"/>
    </source>
</evidence>
<evidence type="ECO:0000313" key="2">
    <source>
        <dbReference type="EMBL" id="VDM75229.1"/>
    </source>
</evidence>
<dbReference type="InterPro" id="IPR032710">
    <property type="entry name" value="NTF2-like_dom_sf"/>
</dbReference>
<dbReference type="PANTHER" id="PTHR31664:SF4">
    <property type="entry name" value="DUF4440 DOMAIN-CONTAINING PROTEIN"/>
    <property type="match status" value="1"/>
</dbReference>
<feature type="domain" description="DUF4440" evidence="1">
    <location>
        <begin position="17"/>
        <end position="100"/>
    </location>
</feature>
<keyword evidence="3" id="KW-1185">Reference proteome</keyword>
<dbReference type="PANTHER" id="PTHR31664">
    <property type="entry name" value="PROTEIN CBG16427"/>
    <property type="match status" value="1"/>
</dbReference>
<dbReference type="OrthoDB" id="5793381at2759"/>
<dbReference type="Gene3D" id="3.10.450.50">
    <property type="match status" value="1"/>
</dbReference>
<evidence type="ECO:0000259" key="1">
    <source>
        <dbReference type="Pfam" id="PF14534"/>
    </source>
</evidence>
<organism evidence="2 3">
    <name type="scientific">Strongylus vulgaris</name>
    <name type="common">Blood worm</name>
    <dbReference type="NCBI Taxonomy" id="40348"/>
    <lineage>
        <taxon>Eukaryota</taxon>
        <taxon>Metazoa</taxon>
        <taxon>Ecdysozoa</taxon>
        <taxon>Nematoda</taxon>
        <taxon>Chromadorea</taxon>
        <taxon>Rhabditida</taxon>
        <taxon>Rhabditina</taxon>
        <taxon>Rhabditomorpha</taxon>
        <taxon>Strongyloidea</taxon>
        <taxon>Strongylidae</taxon>
        <taxon>Strongylus</taxon>
    </lineage>
</organism>